<dbReference type="InterPro" id="IPR043502">
    <property type="entry name" value="DNA/RNA_pol_sf"/>
</dbReference>
<dbReference type="Gene3D" id="3.40.1170.60">
    <property type="match status" value="1"/>
</dbReference>
<dbReference type="InterPro" id="IPR017961">
    <property type="entry name" value="DNA_pol_Y-fam_little_finger"/>
</dbReference>
<feature type="domain" description="UmuC" evidence="5">
    <location>
        <begin position="15"/>
        <end position="228"/>
    </location>
</feature>
<evidence type="ECO:0000256" key="3">
    <source>
        <dbReference type="ARBA" id="ARBA00022679"/>
    </source>
</evidence>
<feature type="compositionally biased region" description="Basic and acidic residues" evidence="4">
    <location>
        <begin position="465"/>
        <end position="476"/>
    </location>
</feature>
<dbReference type="Proteomes" id="UP000525565">
    <property type="component" value="Unassembled WGS sequence"/>
</dbReference>
<dbReference type="InterPro" id="IPR001126">
    <property type="entry name" value="UmuC"/>
</dbReference>
<accession>A0A7K7L6M7</accession>
<comment type="caution">
    <text evidence="6">The sequence shown here is derived from an EMBL/GenBank/DDBJ whole genome shotgun (WGS) entry which is preliminary data.</text>
</comment>
<feature type="non-terminal residue" evidence="6">
    <location>
        <position position="1"/>
    </location>
</feature>
<dbReference type="EMBL" id="VZSO01000213">
    <property type="protein sequence ID" value="NWZ26601.1"/>
    <property type="molecule type" value="Genomic_DNA"/>
</dbReference>
<evidence type="ECO:0000313" key="7">
    <source>
        <dbReference type="Proteomes" id="UP000525565"/>
    </source>
</evidence>
<dbReference type="PANTHER" id="PTHR46404:SF1">
    <property type="entry name" value="DNA POLYMERASE IOTA"/>
    <property type="match status" value="1"/>
</dbReference>
<dbReference type="PROSITE" id="PS50173">
    <property type="entry name" value="UMUC"/>
    <property type="match status" value="1"/>
</dbReference>
<dbReference type="InterPro" id="IPR036775">
    <property type="entry name" value="DNA_pol_Y-fam_lit_finger_sf"/>
</dbReference>
<feature type="region of interest" description="Disordered" evidence="4">
    <location>
        <begin position="604"/>
        <end position="633"/>
    </location>
</feature>
<dbReference type="Pfam" id="PF11799">
    <property type="entry name" value="IMS_C"/>
    <property type="match status" value="1"/>
</dbReference>
<keyword evidence="7" id="KW-1185">Reference proteome</keyword>
<gene>
    <name evidence="6" type="primary">Poli</name>
    <name evidence="6" type="ORF">ASASCU_R15429</name>
</gene>
<dbReference type="Gene3D" id="1.10.150.20">
    <property type="entry name" value="5' to 3' exonuclease, C-terminal subdomain"/>
    <property type="match status" value="1"/>
</dbReference>
<proteinExistence type="inferred from homology"/>
<name>A0A7K7L6M7_9AVES</name>
<feature type="region of interest" description="Disordered" evidence="4">
    <location>
        <begin position="271"/>
        <end position="293"/>
    </location>
</feature>
<dbReference type="GO" id="GO:0003684">
    <property type="term" value="F:damaged DNA binding"/>
    <property type="evidence" value="ECO:0007669"/>
    <property type="project" value="InterPro"/>
</dbReference>
<dbReference type="GO" id="GO:0003887">
    <property type="term" value="F:DNA-directed DNA polymerase activity"/>
    <property type="evidence" value="ECO:0007669"/>
    <property type="project" value="InterPro"/>
</dbReference>
<dbReference type="FunFam" id="3.30.70.270:FF:000013">
    <property type="entry name" value="Polymerase (DNA directed) iota"/>
    <property type="match status" value="1"/>
</dbReference>
<feature type="compositionally biased region" description="Polar residues" evidence="4">
    <location>
        <begin position="449"/>
        <end position="461"/>
    </location>
</feature>
<evidence type="ECO:0000259" key="5">
    <source>
        <dbReference type="PROSITE" id="PS50173"/>
    </source>
</evidence>
<dbReference type="GO" id="GO:0006281">
    <property type="term" value="P:DNA repair"/>
    <property type="evidence" value="ECO:0007669"/>
    <property type="project" value="InterPro"/>
</dbReference>
<dbReference type="Gene3D" id="3.30.1490.100">
    <property type="entry name" value="DNA polymerase, Y-family, little finger domain"/>
    <property type="match status" value="1"/>
</dbReference>
<dbReference type="GO" id="GO:0019985">
    <property type="term" value="P:translesion synthesis"/>
    <property type="evidence" value="ECO:0007669"/>
    <property type="project" value="TreeGrafter"/>
</dbReference>
<keyword evidence="2" id="KW-0237">DNA synthesis</keyword>
<dbReference type="FunFam" id="3.40.1170.60:FF:000006">
    <property type="entry name" value="DNA polymerase iota"/>
    <property type="match status" value="1"/>
</dbReference>
<dbReference type="AlphaFoldDB" id="A0A7K7L6M7"/>
<sequence>HSKPVPARNAAGRVIVHVDLDCFYAQVEMVRNPELRDKPLGVQQKSIVVTSNYEARKLGVKKLMSVKDAKEKCPQLVLVNGEDLTPYREMSYKVTGLLEEFCPLVERLGFDENFVDISEIVEKRLNQLQQSGCSRVCVSGHVYNNQAIDLCDTTHVRLVIGSQIAEEFREAMHARLGLTGCAGVACNKLLSKLVSGTFKPNQQTLLLPESCQDLMRSLDHIQKVPGIGYKTAKRLETLGVRSVCDLQAFPSPVLEKELGASIAQRIQKLSYGEDDSPVTPSGRPQSFSDEDSFKKCSSEAEVKEKMEELLRSLLDRVSKDGRQPHTVRLTIRQFSATDRWFNRESRQCALPPHLVQKFGKESSNIISPLIDILLKLFRKMVNVNLPFHLTLLNVCFSNLKDVPSSKKGSIGFYLKQMPTPTSGSGKSLWVYAHLMPQEVEDGSKGEGSASWNQNWNRTGTTKTKRPSEEKESDTKKARIPAFPCHLSPGIDQAVFRELPEDIKKEIMSEKAGEVISAEDVLGQPPVCFAEEVQSFSPNSKGDENSAGYSAHLTLACESASAWTCSSSTSFSAEYPKSVLTGMEENPPDSRSFWDLSVEAGASQTAPRVPALDKVEQDSEITSRQKNDSRKVGIVLPPSVDPKTFYELPTDVQEELLAEWK</sequence>
<protein>
    <submittedName>
        <fullName evidence="6">POLI polymerase</fullName>
    </submittedName>
</protein>
<dbReference type="FunFam" id="3.30.1490.100:FF:000003">
    <property type="entry name" value="Polymerase (DNA directed) iota"/>
    <property type="match status" value="1"/>
</dbReference>
<dbReference type="PANTHER" id="PTHR46404">
    <property type="entry name" value="DNA POLYMERASE IOTA"/>
    <property type="match status" value="1"/>
</dbReference>
<dbReference type="InterPro" id="IPR053848">
    <property type="entry name" value="IMS_HHH_1"/>
</dbReference>
<dbReference type="Gene3D" id="3.30.70.270">
    <property type="match status" value="1"/>
</dbReference>
<dbReference type="Gene3D" id="6.10.250.1630">
    <property type="match status" value="2"/>
</dbReference>
<dbReference type="Pfam" id="PF14377">
    <property type="entry name" value="UBM"/>
    <property type="match status" value="2"/>
</dbReference>
<feature type="compositionally biased region" description="Polar residues" evidence="4">
    <location>
        <begin position="278"/>
        <end position="287"/>
    </location>
</feature>
<evidence type="ECO:0000256" key="4">
    <source>
        <dbReference type="SAM" id="MobiDB-lite"/>
    </source>
</evidence>
<evidence type="ECO:0000256" key="1">
    <source>
        <dbReference type="ARBA" id="ARBA00010945"/>
    </source>
</evidence>
<dbReference type="Pfam" id="PF21999">
    <property type="entry name" value="IMS_HHH_1"/>
    <property type="match status" value="1"/>
</dbReference>
<evidence type="ECO:0000256" key="2">
    <source>
        <dbReference type="ARBA" id="ARBA00022634"/>
    </source>
</evidence>
<feature type="compositionally biased region" description="Basic and acidic residues" evidence="4">
    <location>
        <begin position="610"/>
        <end position="630"/>
    </location>
</feature>
<dbReference type="InterPro" id="IPR025527">
    <property type="entry name" value="HUWE1/Rev1_UBM"/>
</dbReference>
<evidence type="ECO:0000313" key="6">
    <source>
        <dbReference type="EMBL" id="NWZ26601.1"/>
    </source>
</evidence>
<dbReference type="SUPFAM" id="SSF56672">
    <property type="entry name" value="DNA/RNA polymerases"/>
    <property type="match status" value="1"/>
</dbReference>
<keyword evidence="3" id="KW-0808">Transferase</keyword>
<comment type="similarity">
    <text evidence="1">Belongs to the DNA polymerase type-Y family.</text>
</comment>
<organism evidence="6 7">
    <name type="scientific">Asarcornis scutulata</name>
    <dbReference type="NCBI Taxonomy" id="75869"/>
    <lineage>
        <taxon>Eukaryota</taxon>
        <taxon>Metazoa</taxon>
        <taxon>Chordata</taxon>
        <taxon>Craniata</taxon>
        <taxon>Vertebrata</taxon>
        <taxon>Euteleostomi</taxon>
        <taxon>Archelosauria</taxon>
        <taxon>Archosauria</taxon>
        <taxon>Dinosauria</taxon>
        <taxon>Saurischia</taxon>
        <taxon>Theropoda</taxon>
        <taxon>Coelurosauria</taxon>
        <taxon>Aves</taxon>
        <taxon>Neognathae</taxon>
        <taxon>Galloanserae</taxon>
        <taxon>Anseriformes</taxon>
        <taxon>Anatidae</taxon>
        <taxon>Anatinae</taxon>
        <taxon>Asarcornis</taxon>
    </lineage>
</organism>
<dbReference type="InterPro" id="IPR043128">
    <property type="entry name" value="Rev_trsase/Diguanyl_cyclase"/>
</dbReference>
<feature type="region of interest" description="Disordered" evidence="4">
    <location>
        <begin position="441"/>
        <end position="478"/>
    </location>
</feature>
<dbReference type="PIRSF" id="PIRSF036603">
    <property type="entry name" value="DPol_eta"/>
    <property type="match status" value="1"/>
</dbReference>
<reference evidence="6 7" key="1">
    <citation type="submission" date="2019-09" db="EMBL/GenBank/DDBJ databases">
        <title>Bird 10,000 Genomes (B10K) Project - Family phase.</title>
        <authorList>
            <person name="Zhang G."/>
        </authorList>
    </citation>
    <scope>NUCLEOTIDE SEQUENCE [LARGE SCALE GENOMIC DNA]</scope>
    <source>
        <strain evidence="6">OUT-0051</strain>
        <tissue evidence="6">Kidney</tissue>
    </source>
</reference>
<feature type="non-terminal residue" evidence="6">
    <location>
        <position position="660"/>
    </location>
</feature>
<dbReference type="SUPFAM" id="SSF100879">
    <property type="entry name" value="Lesion bypass DNA polymerase (Y-family), little finger domain"/>
    <property type="match status" value="1"/>
</dbReference>
<dbReference type="Pfam" id="PF00817">
    <property type="entry name" value="IMS"/>
    <property type="match status" value="1"/>
</dbReference>